<dbReference type="EMBL" id="JBHZQA010000002">
    <property type="protein sequence ID" value="MFE3847149.1"/>
    <property type="molecule type" value="Genomic_DNA"/>
</dbReference>
<dbReference type="Proteomes" id="UP001600039">
    <property type="component" value="Unassembled WGS sequence"/>
</dbReference>
<name>A0ABW6HJG4_9FLAO</name>
<dbReference type="RefSeq" id="WP_379856982.1">
    <property type="nucleotide sequence ID" value="NZ_JBHZQA010000002.1"/>
</dbReference>
<evidence type="ECO:0000313" key="1">
    <source>
        <dbReference type="EMBL" id="MFE3847149.1"/>
    </source>
</evidence>
<gene>
    <name evidence="1" type="ORF">ACFX5D_04100</name>
</gene>
<proteinExistence type="predicted"/>
<reference evidence="1 2" key="1">
    <citation type="submission" date="2024-06" db="EMBL/GenBank/DDBJ databases">
        <title>Flavobacterium spp. isolated from glacier.</title>
        <authorList>
            <person name="Han D."/>
        </authorList>
    </citation>
    <scope>NUCLEOTIDE SEQUENCE [LARGE SCALE GENOMIC DNA]</scope>
    <source>
        <strain evidence="1 2">LB3P45</strain>
    </source>
</reference>
<comment type="caution">
    <text evidence="1">The sequence shown here is derived from an EMBL/GenBank/DDBJ whole genome shotgun (WGS) entry which is preliminary data.</text>
</comment>
<protein>
    <submittedName>
        <fullName evidence="1">Uncharacterized protein</fullName>
    </submittedName>
</protein>
<sequence length="65" mass="7359">MGIKTKIELEITTNNPFELKPKMEALIELSKLDNEVLLKLAELSRSPKAITQLKTNFPMIKGFLS</sequence>
<accession>A0ABW6HJG4</accession>
<keyword evidence="2" id="KW-1185">Reference proteome</keyword>
<organism evidence="1 2">
    <name type="scientific">Flavobacterium fructosi</name>
    <dbReference type="NCBI Taxonomy" id="3230416"/>
    <lineage>
        <taxon>Bacteria</taxon>
        <taxon>Pseudomonadati</taxon>
        <taxon>Bacteroidota</taxon>
        <taxon>Flavobacteriia</taxon>
        <taxon>Flavobacteriales</taxon>
        <taxon>Flavobacteriaceae</taxon>
        <taxon>Flavobacterium</taxon>
    </lineage>
</organism>
<evidence type="ECO:0000313" key="2">
    <source>
        <dbReference type="Proteomes" id="UP001600039"/>
    </source>
</evidence>